<dbReference type="Proteomes" id="UP001286313">
    <property type="component" value="Unassembled WGS sequence"/>
</dbReference>
<feature type="region of interest" description="Disordered" evidence="1">
    <location>
        <begin position="51"/>
        <end position="115"/>
    </location>
</feature>
<evidence type="ECO:0000313" key="3">
    <source>
        <dbReference type="Proteomes" id="UP001286313"/>
    </source>
</evidence>
<proteinExistence type="predicted"/>
<feature type="compositionally biased region" description="Gly residues" evidence="1">
    <location>
        <begin position="55"/>
        <end position="65"/>
    </location>
</feature>
<protein>
    <submittedName>
        <fullName evidence="2">Uncharacterized protein</fullName>
    </submittedName>
</protein>
<dbReference type="AlphaFoldDB" id="A0AAE1F960"/>
<gene>
    <name evidence="2" type="ORF">Pcinc_024772</name>
</gene>
<evidence type="ECO:0000256" key="1">
    <source>
        <dbReference type="SAM" id="MobiDB-lite"/>
    </source>
</evidence>
<accession>A0AAE1F960</accession>
<dbReference type="EMBL" id="JAWQEG010002750">
    <property type="protein sequence ID" value="KAK3869939.1"/>
    <property type="molecule type" value="Genomic_DNA"/>
</dbReference>
<comment type="caution">
    <text evidence="2">The sequence shown here is derived from an EMBL/GenBank/DDBJ whole genome shotgun (WGS) entry which is preliminary data.</text>
</comment>
<evidence type="ECO:0000313" key="2">
    <source>
        <dbReference type="EMBL" id="KAK3869939.1"/>
    </source>
</evidence>
<sequence>MRGDDDSEVRVRDEYEVITKCTVTGKEVTSEEDSSEHFGLTHSLFHHSIPPLGFGSCGGRSSGDGGKLEYREEQSLENKKRSKEENQKKIKIVLQVSPKPLDDMQHQHSITDNES</sequence>
<keyword evidence="3" id="KW-1185">Reference proteome</keyword>
<feature type="compositionally biased region" description="Basic and acidic residues" evidence="1">
    <location>
        <begin position="100"/>
        <end position="115"/>
    </location>
</feature>
<organism evidence="2 3">
    <name type="scientific">Petrolisthes cinctipes</name>
    <name type="common">Flat porcelain crab</name>
    <dbReference type="NCBI Taxonomy" id="88211"/>
    <lineage>
        <taxon>Eukaryota</taxon>
        <taxon>Metazoa</taxon>
        <taxon>Ecdysozoa</taxon>
        <taxon>Arthropoda</taxon>
        <taxon>Crustacea</taxon>
        <taxon>Multicrustacea</taxon>
        <taxon>Malacostraca</taxon>
        <taxon>Eumalacostraca</taxon>
        <taxon>Eucarida</taxon>
        <taxon>Decapoda</taxon>
        <taxon>Pleocyemata</taxon>
        <taxon>Anomura</taxon>
        <taxon>Galatheoidea</taxon>
        <taxon>Porcellanidae</taxon>
        <taxon>Petrolisthes</taxon>
    </lineage>
</organism>
<feature type="compositionally biased region" description="Basic and acidic residues" evidence="1">
    <location>
        <begin position="66"/>
        <end position="88"/>
    </location>
</feature>
<reference evidence="2" key="1">
    <citation type="submission" date="2023-10" db="EMBL/GenBank/DDBJ databases">
        <title>Genome assemblies of two species of porcelain crab, Petrolisthes cinctipes and Petrolisthes manimaculis (Anomura: Porcellanidae).</title>
        <authorList>
            <person name="Angst P."/>
        </authorList>
    </citation>
    <scope>NUCLEOTIDE SEQUENCE</scope>
    <source>
        <strain evidence="2">PB745_01</strain>
        <tissue evidence="2">Gill</tissue>
    </source>
</reference>
<name>A0AAE1F960_PETCI</name>